<dbReference type="GO" id="GO:0009279">
    <property type="term" value="C:cell outer membrane"/>
    <property type="evidence" value="ECO:0007669"/>
    <property type="project" value="UniProtKB-SubCell"/>
</dbReference>
<dbReference type="GO" id="GO:0044718">
    <property type="term" value="P:siderophore transmembrane transport"/>
    <property type="evidence" value="ECO:0007669"/>
    <property type="project" value="TreeGrafter"/>
</dbReference>
<organism evidence="15 16">
    <name type="scientific">Nonlabens marinus S1-08</name>
    <dbReference type="NCBI Taxonomy" id="1454201"/>
    <lineage>
        <taxon>Bacteria</taxon>
        <taxon>Pseudomonadati</taxon>
        <taxon>Bacteroidota</taxon>
        <taxon>Flavobacteriia</taxon>
        <taxon>Flavobacteriales</taxon>
        <taxon>Flavobacteriaceae</taxon>
        <taxon>Nonlabens</taxon>
    </lineage>
</organism>
<evidence type="ECO:0000259" key="13">
    <source>
        <dbReference type="Pfam" id="PF00593"/>
    </source>
</evidence>
<gene>
    <name evidence="15" type="ORF">NMS_2559</name>
</gene>
<evidence type="ECO:0000256" key="11">
    <source>
        <dbReference type="RuleBase" id="RU003357"/>
    </source>
</evidence>
<evidence type="ECO:0000256" key="7">
    <source>
        <dbReference type="ARBA" id="ARBA00023136"/>
    </source>
</evidence>
<feature type="domain" description="TonB-dependent receptor plug" evidence="14">
    <location>
        <begin position="44"/>
        <end position="151"/>
    </location>
</feature>
<evidence type="ECO:0000256" key="6">
    <source>
        <dbReference type="ARBA" id="ARBA00023077"/>
    </source>
</evidence>
<keyword evidence="9 10" id="KW-0998">Cell outer membrane</keyword>
<keyword evidence="4 10" id="KW-0812">Transmembrane</keyword>
<accession>W8VWR8</accession>
<evidence type="ECO:0000259" key="14">
    <source>
        <dbReference type="Pfam" id="PF07715"/>
    </source>
</evidence>
<proteinExistence type="inferred from homology"/>
<comment type="subcellular location">
    <subcellularLocation>
        <location evidence="1 10">Cell outer membrane</location>
        <topology evidence="1 10">Multi-pass membrane protein</topology>
    </subcellularLocation>
</comment>
<dbReference type="AlphaFoldDB" id="W8VWR8"/>
<dbReference type="OrthoDB" id="9758472at2"/>
<evidence type="ECO:0000313" key="16">
    <source>
        <dbReference type="Proteomes" id="UP000031760"/>
    </source>
</evidence>
<dbReference type="InterPro" id="IPR036942">
    <property type="entry name" value="Beta-barrel_TonB_sf"/>
</dbReference>
<dbReference type="EMBL" id="AP014548">
    <property type="protein sequence ID" value="BAO56568.1"/>
    <property type="molecule type" value="Genomic_DNA"/>
</dbReference>
<evidence type="ECO:0000256" key="1">
    <source>
        <dbReference type="ARBA" id="ARBA00004571"/>
    </source>
</evidence>
<keyword evidence="5 12" id="KW-0732">Signal</keyword>
<dbReference type="Pfam" id="PF00593">
    <property type="entry name" value="TonB_dep_Rec_b-barrel"/>
    <property type="match status" value="1"/>
</dbReference>
<protein>
    <submittedName>
        <fullName evidence="15">TonB-dependent receptor</fullName>
    </submittedName>
</protein>
<dbReference type="STRING" id="1454201.NMS_2559"/>
<keyword evidence="16" id="KW-1185">Reference proteome</keyword>
<dbReference type="Gene3D" id="2.40.170.20">
    <property type="entry name" value="TonB-dependent receptor, beta-barrel domain"/>
    <property type="match status" value="1"/>
</dbReference>
<reference evidence="15 16" key="1">
    <citation type="journal article" date="2014" name="Proc. Natl. Acad. Sci. U.S.A.">
        <title>Functional characterization of flavobacteria rhodopsins reveals a unique class of light-driven chloride pump in bacteria.</title>
        <authorList>
            <person name="Yoshizawa S."/>
            <person name="Kumagai Y."/>
            <person name="Kim H."/>
            <person name="Ogura Y."/>
            <person name="Hayashi T."/>
            <person name="Iwasaki W."/>
            <person name="DeLong E.F."/>
            <person name="Kogure K."/>
        </authorList>
    </citation>
    <scope>NUCLEOTIDE SEQUENCE [LARGE SCALE GENOMIC DNA]</scope>
    <source>
        <strain evidence="15 16">S1-08</strain>
    </source>
</reference>
<feature type="signal peptide" evidence="12">
    <location>
        <begin position="1"/>
        <end position="19"/>
    </location>
</feature>
<evidence type="ECO:0000256" key="8">
    <source>
        <dbReference type="ARBA" id="ARBA00023170"/>
    </source>
</evidence>
<feature type="chain" id="PRO_5004914571" evidence="12">
    <location>
        <begin position="20"/>
        <end position="652"/>
    </location>
</feature>
<evidence type="ECO:0000256" key="2">
    <source>
        <dbReference type="ARBA" id="ARBA00022448"/>
    </source>
</evidence>
<evidence type="ECO:0000256" key="5">
    <source>
        <dbReference type="ARBA" id="ARBA00022729"/>
    </source>
</evidence>
<comment type="similarity">
    <text evidence="10 11">Belongs to the TonB-dependent receptor family.</text>
</comment>
<keyword evidence="7 10" id="KW-0472">Membrane</keyword>
<name>W8VWR8_9FLAO</name>
<evidence type="ECO:0000256" key="10">
    <source>
        <dbReference type="PROSITE-ProRule" id="PRU01360"/>
    </source>
</evidence>
<keyword evidence="2 10" id="KW-0813">Transport</keyword>
<dbReference type="InterPro" id="IPR037066">
    <property type="entry name" value="Plug_dom_sf"/>
</dbReference>
<dbReference type="GO" id="GO:0015344">
    <property type="term" value="F:siderophore uptake transmembrane transporter activity"/>
    <property type="evidence" value="ECO:0007669"/>
    <property type="project" value="TreeGrafter"/>
</dbReference>
<dbReference type="Pfam" id="PF07715">
    <property type="entry name" value="Plug"/>
    <property type="match status" value="1"/>
</dbReference>
<dbReference type="RefSeq" id="WP_041497072.1">
    <property type="nucleotide sequence ID" value="NZ_AP014548.1"/>
</dbReference>
<dbReference type="SUPFAM" id="SSF56935">
    <property type="entry name" value="Porins"/>
    <property type="match status" value="1"/>
</dbReference>
<evidence type="ECO:0000256" key="12">
    <source>
        <dbReference type="SAM" id="SignalP"/>
    </source>
</evidence>
<dbReference type="Gene3D" id="2.170.130.10">
    <property type="entry name" value="TonB-dependent receptor, plug domain"/>
    <property type="match status" value="1"/>
</dbReference>
<dbReference type="Proteomes" id="UP000031760">
    <property type="component" value="Chromosome"/>
</dbReference>
<dbReference type="PROSITE" id="PS52016">
    <property type="entry name" value="TONB_DEPENDENT_REC_3"/>
    <property type="match status" value="1"/>
</dbReference>
<feature type="domain" description="TonB-dependent receptor-like beta-barrel" evidence="13">
    <location>
        <begin position="239"/>
        <end position="626"/>
    </location>
</feature>
<evidence type="ECO:0000256" key="3">
    <source>
        <dbReference type="ARBA" id="ARBA00022452"/>
    </source>
</evidence>
<dbReference type="HOGENOM" id="CLU_008287_18_5_10"/>
<dbReference type="InterPro" id="IPR039426">
    <property type="entry name" value="TonB-dep_rcpt-like"/>
</dbReference>
<dbReference type="InterPro" id="IPR012910">
    <property type="entry name" value="Plug_dom"/>
</dbReference>
<keyword evidence="6 11" id="KW-0798">TonB box</keyword>
<dbReference type="PANTHER" id="PTHR30069:SF29">
    <property type="entry name" value="HEMOGLOBIN AND HEMOGLOBIN-HAPTOGLOBIN-BINDING PROTEIN 1-RELATED"/>
    <property type="match status" value="1"/>
</dbReference>
<dbReference type="KEGG" id="nmf:NMS_2559"/>
<evidence type="ECO:0000256" key="9">
    <source>
        <dbReference type="ARBA" id="ARBA00023237"/>
    </source>
</evidence>
<sequence>MIRKIISVSILAVSMIVSAQTDSTLVNLEDVLVTANSKFEIKRKDSGKPVIKITREDIEKQSAASIADLLNQYAGIEINGARSNAGQNLGYFIRGGNNRQVSFLIDGAQVNDASNIASDFDLRLISLDQVEEIEILKGASSSLYGANASTAVINIKLKEAARKKLQVTLSSFLGTNTSSELGINGVDEFTTNIYASGRASNGLTYAAGFSHQSTDGLSAAEAAEDAPANESDAFNRINLLGRIGYDNDRNFKLTSYISLDEYKAEFDNFDLTDGDNETYNKQIRWGTNVNWNYSDKGEIVYTDVSTHTKRDTRSGFPSIFNADGYSLDLYHKYTLGFKEGHELKTIGGFNFRTDQFESFSIPSGSSSFEQEISTDQANAQIYDPYVNAVYLSDFGLNLNAGLRYNNHSEYDAQFVYSINPSYSVEVGESILKGYATYSTAYITPSLFQLFDSTFGNADLQPEENRTIETGVEFLYKSSSLGVTFFNRKEENLVIFTNIDPVNFVFQYQNVENELTARGVEVTAQTSLFNDILQVNGNYSFTERDNAPLLVRIPKHKINASARVNVLPRTFLTARYQYNDGRGDAFFNSQTFASEAVVLDSYQLVDLDATYKLEKKQVTFFAGVSNLLNADYQELFGYQTRGRNYKVGVRLAF</sequence>
<keyword evidence="3 10" id="KW-1134">Transmembrane beta strand</keyword>
<evidence type="ECO:0000256" key="4">
    <source>
        <dbReference type="ARBA" id="ARBA00022692"/>
    </source>
</evidence>
<dbReference type="InterPro" id="IPR000531">
    <property type="entry name" value="Beta-barrel_TonB"/>
</dbReference>
<keyword evidence="8 15" id="KW-0675">Receptor</keyword>
<dbReference type="PANTHER" id="PTHR30069">
    <property type="entry name" value="TONB-DEPENDENT OUTER MEMBRANE RECEPTOR"/>
    <property type="match status" value="1"/>
</dbReference>
<evidence type="ECO:0000313" key="15">
    <source>
        <dbReference type="EMBL" id="BAO56568.1"/>
    </source>
</evidence>